<protein>
    <submittedName>
        <fullName evidence="2">Uncharacterized protein</fullName>
    </submittedName>
</protein>
<feature type="transmembrane region" description="Helical" evidence="1">
    <location>
        <begin position="68"/>
        <end position="88"/>
    </location>
</feature>
<keyword evidence="3" id="KW-1185">Reference proteome</keyword>
<feature type="transmembrane region" description="Helical" evidence="1">
    <location>
        <begin position="38"/>
        <end position="56"/>
    </location>
</feature>
<gene>
    <name evidence="2" type="ORF">BKA15_006241</name>
</gene>
<keyword evidence="1" id="KW-0472">Membrane</keyword>
<evidence type="ECO:0000313" key="3">
    <source>
        <dbReference type="Proteomes" id="UP000569914"/>
    </source>
</evidence>
<organism evidence="2 3">
    <name type="scientific">Microlunatus parietis</name>
    <dbReference type="NCBI Taxonomy" id="682979"/>
    <lineage>
        <taxon>Bacteria</taxon>
        <taxon>Bacillati</taxon>
        <taxon>Actinomycetota</taxon>
        <taxon>Actinomycetes</taxon>
        <taxon>Propionibacteriales</taxon>
        <taxon>Propionibacteriaceae</taxon>
        <taxon>Microlunatus</taxon>
    </lineage>
</organism>
<sequence length="132" mass="13711">MIKNLGAGWAAALVSLIIAGAGMSATLSGSATTDPVRLSFAAVLLGCYAALVGVVFTERTARTRLRCLLWGGGIPIMVGWLTAVVVAVDAGVPAGLLAGAPWLVGPVLVALTGRRLPAFQPYRWIRDRLADR</sequence>
<dbReference type="EMBL" id="JACCBU010000001">
    <property type="protein sequence ID" value="NYE74912.1"/>
    <property type="molecule type" value="Genomic_DNA"/>
</dbReference>
<evidence type="ECO:0000313" key="2">
    <source>
        <dbReference type="EMBL" id="NYE74912.1"/>
    </source>
</evidence>
<accession>A0A7Y9LEG0</accession>
<keyword evidence="1" id="KW-0812">Transmembrane</keyword>
<comment type="caution">
    <text evidence="2">The sequence shown here is derived from an EMBL/GenBank/DDBJ whole genome shotgun (WGS) entry which is preliminary data.</text>
</comment>
<dbReference type="Proteomes" id="UP000569914">
    <property type="component" value="Unassembled WGS sequence"/>
</dbReference>
<dbReference type="AlphaFoldDB" id="A0A7Y9LEG0"/>
<feature type="transmembrane region" description="Helical" evidence="1">
    <location>
        <begin position="94"/>
        <end position="113"/>
    </location>
</feature>
<evidence type="ECO:0000256" key="1">
    <source>
        <dbReference type="SAM" id="Phobius"/>
    </source>
</evidence>
<keyword evidence="1" id="KW-1133">Transmembrane helix</keyword>
<name>A0A7Y9LEG0_9ACTN</name>
<reference evidence="2 3" key="1">
    <citation type="submission" date="2020-07" db="EMBL/GenBank/DDBJ databases">
        <title>Sequencing the genomes of 1000 actinobacteria strains.</title>
        <authorList>
            <person name="Klenk H.-P."/>
        </authorList>
    </citation>
    <scope>NUCLEOTIDE SEQUENCE [LARGE SCALE GENOMIC DNA]</scope>
    <source>
        <strain evidence="2 3">DSM 22083</strain>
    </source>
</reference>
<proteinExistence type="predicted"/>
<dbReference type="RefSeq" id="WP_179757503.1">
    <property type="nucleotide sequence ID" value="NZ_JACCBU010000001.1"/>
</dbReference>